<protein>
    <submittedName>
        <fullName evidence="2">Uncharacterized protein</fullName>
    </submittedName>
</protein>
<evidence type="ECO:0000313" key="2">
    <source>
        <dbReference type="EMBL" id="KAB8078248.1"/>
    </source>
</evidence>
<dbReference type="EMBL" id="ML732160">
    <property type="protein sequence ID" value="KAB8078248.1"/>
    <property type="molecule type" value="Genomic_DNA"/>
</dbReference>
<name>A0A5N5XBV4_9EURO</name>
<dbReference type="AlphaFoldDB" id="A0A5N5XBV4"/>
<feature type="region of interest" description="Disordered" evidence="1">
    <location>
        <begin position="134"/>
        <end position="207"/>
    </location>
</feature>
<feature type="compositionally biased region" description="Low complexity" evidence="1">
    <location>
        <begin position="1"/>
        <end position="15"/>
    </location>
</feature>
<feature type="compositionally biased region" description="Basic and acidic residues" evidence="1">
    <location>
        <begin position="170"/>
        <end position="187"/>
    </location>
</feature>
<feature type="region of interest" description="Disordered" evidence="1">
    <location>
        <begin position="1"/>
        <end position="27"/>
    </location>
</feature>
<sequence>MYPRTPGEYTGPTPYGQGGPHPGESMDDFYETIHSQWPGVEASPYGGVHHPYNTAAAFPSNAILTPISLPDSSFVHARPSPVLSHHSQEYAYGVTESVPPHGLGITAAFPSDFPRTVTAGLDLVPDPDYGFSGAALSPPPLPPAKRARRSPKSTVATREGPVNILPHPEGLQRLEQERRREQVDTHPHQRPRAPGRGRRDPQAEEEDAFVERLREQNLAWKIIREMFREKFNKDASEARLQMRMLRRRKERLTRWDENDIQLLIRARDYWEREKFNLIAQKMRELGSRKPYTAPQCEAQLRYLDSRQEPGDTSILRIPDPQRTRKRAMMKPSRGPATVLSA</sequence>
<evidence type="ECO:0000256" key="1">
    <source>
        <dbReference type="SAM" id="MobiDB-lite"/>
    </source>
</evidence>
<keyword evidence="3" id="KW-1185">Reference proteome</keyword>
<evidence type="ECO:0000313" key="3">
    <source>
        <dbReference type="Proteomes" id="UP000326565"/>
    </source>
</evidence>
<organism evidence="2 3">
    <name type="scientific">Aspergillus leporis</name>
    <dbReference type="NCBI Taxonomy" id="41062"/>
    <lineage>
        <taxon>Eukaryota</taxon>
        <taxon>Fungi</taxon>
        <taxon>Dikarya</taxon>
        <taxon>Ascomycota</taxon>
        <taxon>Pezizomycotina</taxon>
        <taxon>Eurotiomycetes</taxon>
        <taxon>Eurotiomycetidae</taxon>
        <taxon>Eurotiales</taxon>
        <taxon>Aspergillaceae</taxon>
        <taxon>Aspergillus</taxon>
        <taxon>Aspergillus subgen. Circumdati</taxon>
    </lineage>
</organism>
<proteinExistence type="predicted"/>
<feature type="region of interest" description="Disordered" evidence="1">
    <location>
        <begin position="310"/>
        <end position="341"/>
    </location>
</feature>
<reference evidence="2 3" key="1">
    <citation type="submission" date="2019-04" db="EMBL/GenBank/DDBJ databases">
        <title>Friends and foes A comparative genomics study of 23 Aspergillus species from section Flavi.</title>
        <authorList>
            <consortium name="DOE Joint Genome Institute"/>
            <person name="Kjaerbolling I."/>
            <person name="Vesth T."/>
            <person name="Frisvad J.C."/>
            <person name="Nybo J.L."/>
            <person name="Theobald S."/>
            <person name="Kildgaard S."/>
            <person name="Isbrandt T."/>
            <person name="Kuo A."/>
            <person name="Sato A."/>
            <person name="Lyhne E.K."/>
            <person name="Kogle M.E."/>
            <person name="Wiebenga A."/>
            <person name="Kun R.S."/>
            <person name="Lubbers R.J."/>
            <person name="Makela M.R."/>
            <person name="Barry K."/>
            <person name="Chovatia M."/>
            <person name="Clum A."/>
            <person name="Daum C."/>
            <person name="Haridas S."/>
            <person name="He G."/>
            <person name="LaButti K."/>
            <person name="Lipzen A."/>
            <person name="Mondo S."/>
            <person name="Riley R."/>
            <person name="Salamov A."/>
            <person name="Simmons B.A."/>
            <person name="Magnuson J.K."/>
            <person name="Henrissat B."/>
            <person name="Mortensen U.H."/>
            <person name="Larsen T.O."/>
            <person name="Devries R.P."/>
            <person name="Grigoriev I.V."/>
            <person name="Machida M."/>
            <person name="Baker S.E."/>
            <person name="Andersen M.R."/>
        </authorList>
    </citation>
    <scope>NUCLEOTIDE SEQUENCE [LARGE SCALE GENOMIC DNA]</scope>
    <source>
        <strain evidence="2 3">CBS 151.66</strain>
    </source>
</reference>
<gene>
    <name evidence="2" type="ORF">BDV29DRAFT_15304</name>
</gene>
<dbReference type="Proteomes" id="UP000326565">
    <property type="component" value="Unassembled WGS sequence"/>
</dbReference>
<accession>A0A5N5XBV4</accession>
<dbReference type="OrthoDB" id="5421421at2759"/>